<accession>A0A6C0IRL5</accession>
<dbReference type="InterPro" id="IPR051344">
    <property type="entry name" value="Vgb"/>
</dbReference>
<dbReference type="Pfam" id="PF13403">
    <property type="entry name" value="Hint_2"/>
    <property type="match status" value="1"/>
</dbReference>
<dbReference type="EMBL" id="MN740246">
    <property type="protein sequence ID" value="QHT95848.1"/>
    <property type="molecule type" value="Genomic_DNA"/>
</dbReference>
<dbReference type="PANTHER" id="PTHR40274:SF4">
    <property type="entry name" value="BLL1406 PROTEIN"/>
    <property type="match status" value="1"/>
</dbReference>
<dbReference type="AlphaFoldDB" id="A0A6C0IRL5"/>
<protein>
    <recommendedName>
        <fullName evidence="1">Hedgehog/Intein (Hint) domain-containing protein</fullName>
    </recommendedName>
</protein>
<dbReference type="InterPro" id="IPR011042">
    <property type="entry name" value="6-blade_b-propeller_TolB-like"/>
</dbReference>
<feature type="domain" description="Hedgehog/Intein (Hint)" evidence="1">
    <location>
        <begin position="251"/>
        <end position="374"/>
    </location>
</feature>
<sequence>MSTIVAGNICYINSAYDLVGLEIDSSGNMYVSNHYTESIFKISVNGSISIFADGLQGIQNIVFDNFGNLYYTSSIQGYIGKIDPYGNKTIIAYPGQCTGIAIDNSGNIYCAAIFQGIIYKINVDGTTSIYTSGLNQPNSITFDNLGNLYCCSYENSSILKITNNGSTSTIYNGGSGLKYIKCNKFGNLYGCGKNGINTIIKFYKNITVSVLTDVTPKQPTAFAFNNSGEIYCLTSDGYILTNFIEYQFSNICFPAGTPIQTDQEIIAIEKIKSNKNTIRGNKIETITKTIIQDSYLVCIEKDALAKNIPNKKTVISKNHKLFYNKKMIKSQELLNLNNEGVYKIPYNGEALYNILLENHDKMIVNNLICETLDPKNGIAKMHLDMKNNNFTEEQKQDFINNYNNYVMITIMSSKIKHLQANVNNK</sequence>
<dbReference type="SUPFAM" id="SSF101898">
    <property type="entry name" value="NHL repeat"/>
    <property type="match status" value="1"/>
</dbReference>
<name>A0A6C0IRL5_9ZZZZ</name>
<organism evidence="2">
    <name type="scientific">viral metagenome</name>
    <dbReference type="NCBI Taxonomy" id="1070528"/>
    <lineage>
        <taxon>unclassified sequences</taxon>
        <taxon>metagenomes</taxon>
        <taxon>organismal metagenomes</taxon>
    </lineage>
</organism>
<evidence type="ECO:0000313" key="2">
    <source>
        <dbReference type="EMBL" id="QHT95848.1"/>
    </source>
</evidence>
<dbReference type="Gene3D" id="2.120.10.30">
    <property type="entry name" value="TolB, C-terminal domain"/>
    <property type="match status" value="1"/>
</dbReference>
<evidence type="ECO:0000259" key="1">
    <source>
        <dbReference type="Pfam" id="PF13403"/>
    </source>
</evidence>
<dbReference type="PANTHER" id="PTHR40274">
    <property type="entry name" value="VIRGINIAMYCIN B LYASE"/>
    <property type="match status" value="1"/>
</dbReference>
<dbReference type="InterPro" id="IPR028992">
    <property type="entry name" value="Hedgehog/Intein_dom"/>
</dbReference>
<reference evidence="2" key="1">
    <citation type="journal article" date="2020" name="Nature">
        <title>Giant virus diversity and host interactions through global metagenomics.</title>
        <authorList>
            <person name="Schulz F."/>
            <person name="Roux S."/>
            <person name="Paez-Espino D."/>
            <person name="Jungbluth S."/>
            <person name="Walsh D.A."/>
            <person name="Denef V.J."/>
            <person name="McMahon K.D."/>
            <person name="Konstantinidis K.T."/>
            <person name="Eloe-Fadrosh E.A."/>
            <person name="Kyrpides N.C."/>
            <person name="Woyke T."/>
        </authorList>
    </citation>
    <scope>NUCLEOTIDE SEQUENCE</scope>
    <source>
        <strain evidence="2">GVMAG-M-3300024301-20</strain>
    </source>
</reference>
<proteinExistence type="predicted"/>